<evidence type="ECO:0000256" key="2">
    <source>
        <dbReference type="ARBA" id="ARBA00007292"/>
    </source>
</evidence>
<evidence type="ECO:0000256" key="6">
    <source>
        <dbReference type="PIRSR" id="PIRSR002417-50"/>
    </source>
</evidence>
<protein>
    <recommendedName>
        <fullName evidence="7">Bactericidal permeability-increasing protein</fullName>
        <shortName evidence="7">BPI</shortName>
    </recommendedName>
</protein>
<evidence type="ECO:0000259" key="9">
    <source>
        <dbReference type="SMART" id="SM00328"/>
    </source>
</evidence>
<keyword evidence="7" id="KW-0044">Antibiotic</keyword>
<dbReference type="FunFam" id="3.15.10.10:FF:000001">
    <property type="entry name" value="phospholipid transfer protein-like"/>
    <property type="match status" value="1"/>
</dbReference>
<keyword evidence="7" id="KW-0929">Antimicrobial</keyword>
<dbReference type="InterPro" id="IPR032942">
    <property type="entry name" value="BPI/LBP/Plunc"/>
</dbReference>
<dbReference type="AlphaFoldDB" id="A0AAW2ABI0"/>
<reference evidence="11 12" key="1">
    <citation type="submission" date="2024-05" db="EMBL/GenBank/DDBJ databases">
        <title>A high-quality chromosomal-level genome assembly of Topmouth culter (Culter alburnus).</title>
        <authorList>
            <person name="Zhao H."/>
        </authorList>
    </citation>
    <scope>NUCLEOTIDE SEQUENCE [LARGE SCALE GENOMIC DNA]</scope>
    <source>
        <strain evidence="11">CATC2023</strain>
        <tissue evidence="11">Muscle</tissue>
    </source>
</reference>
<dbReference type="Pfam" id="PF01273">
    <property type="entry name" value="LBP_BPI_CETP"/>
    <property type="match status" value="1"/>
</dbReference>
<dbReference type="FunFam" id="3.15.20.10:FF:000001">
    <property type="entry name" value="Phospholipid transfer protein"/>
    <property type="match status" value="1"/>
</dbReference>
<dbReference type="GO" id="GO:0005615">
    <property type="term" value="C:extracellular space"/>
    <property type="evidence" value="ECO:0007669"/>
    <property type="project" value="UniProtKB-UniRule"/>
</dbReference>
<dbReference type="SMART" id="SM00329">
    <property type="entry name" value="BPI2"/>
    <property type="match status" value="1"/>
</dbReference>
<comment type="similarity">
    <text evidence="2">Belongs to the BPI/LBP/Plunc superfamily. BPI/LBP family.</text>
</comment>
<gene>
    <name evidence="11" type="ORF">ABG768_028105</name>
</gene>
<dbReference type="SMART" id="SM00328">
    <property type="entry name" value="BPI1"/>
    <property type="match status" value="1"/>
</dbReference>
<dbReference type="InterPro" id="IPR017942">
    <property type="entry name" value="Lipid-bd_serum_glycop_N"/>
</dbReference>
<feature type="chain" id="PRO_5043475288" description="Bactericidal permeability-increasing protein" evidence="8">
    <location>
        <begin position="17"/>
        <end position="471"/>
    </location>
</feature>
<comment type="subunit">
    <text evidence="7">Monomer. Homodimer; disulfide-linked.</text>
</comment>
<dbReference type="GO" id="GO:0008289">
    <property type="term" value="F:lipid binding"/>
    <property type="evidence" value="ECO:0007669"/>
    <property type="project" value="InterPro"/>
</dbReference>
<keyword evidence="7" id="KW-0391">Immunity</keyword>
<keyword evidence="7 8" id="KW-0732">Signal</keyword>
<comment type="domain">
    <text evidence="7">The N- and C-terminal barrels adopt an identical fold despite having only 13% of conserved residues.</text>
</comment>
<keyword evidence="7" id="KW-0399">Innate immunity</keyword>
<accession>A0AAW2ABI0</accession>
<dbReference type="PANTHER" id="PTHR10504">
    <property type="entry name" value="BACTERICIDAL PERMEABILITY-INCREASING BPI PROTEIN-RELATED"/>
    <property type="match status" value="1"/>
</dbReference>
<evidence type="ECO:0000256" key="4">
    <source>
        <dbReference type="ARBA" id="ARBA00023157"/>
    </source>
</evidence>
<proteinExistence type="inferred from homology"/>
<dbReference type="GO" id="GO:0045087">
    <property type="term" value="P:innate immune response"/>
    <property type="evidence" value="ECO:0007669"/>
    <property type="project" value="UniProtKB-UniRule"/>
</dbReference>
<feature type="domain" description="Lipid-binding serum glycoprotein C-terminal" evidence="10">
    <location>
        <begin position="259"/>
        <end position="462"/>
    </location>
</feature>
<comment type="function">
    <text evidence="7">The cytotoxic action of BPI is limited to many species of Gram-negative bacteria; this specificity may be explained by a strong affinity of the very basic N-terminal half for the negatively charged lipopolysaccharides that are unique to the Gram-negative bacterial outer envelope.</text>
</comment>
<dbReference type="Proteomes" id="UP001479290">
    <property type="component" value="Unassembled WGS sequence"/>
</dbReference>
<feature type="disulfide bond" evidence="6">
    <location>
        <begin position="148"/>
        <end position="187"/>
    </location>
</feature>
<evidence type="ECO:0000256" key="7">
    <source>
        <dbReference type="RuleBase" id="RU369039"/>
    </source>
</evidence>
<evidence type="ECO:0000256" key="8">
    <source>
        <dbReference type="SAM" id="SignalP"/>
    </source>
</evidence>
<name>A0AAW2ABI0_CULAL</name>
<evidence type="ECO:0000256" key="5">
    <source>
        <dbReference type="ARBA" id="ARBA00023180"/>
    </source>
</evidence>
<keyword evidence="5 7" id="KW-0325">Glycoprotein</keyword>
<dbReference type="InterPro" id="IPR030675">
    <property type="entry name" value="BPI/LBP"/>
</dbReference>
<evidence type="ECO:0000313" key="11">
    <source>
        <dbReference type="EMBL" id="KAK9969964.1"/>
    </source>
</evidence>
<dbReference type="EMBL" id="JAWDJR010000009">
    <property type="protein sequence ID" value="KAK9969964.1"/>
    <property type="molecule type" value="Genomic_DNA"/>
</dbReference>
<dbReference type="Gene3D" id="3.15.20.10">
    <property type="entry name" value="Bactericidal permeability-increasing protein, domain 2"/>
    <property type="match status" value="1"/>
</dbReference>
<dbReference type="InterPro" id="IPR001124">
    <property type="entry name" value="Lipid-bd_serum_glycop_C"/>
</dbReference>
<evidence type="ECO:0000256" key="1">
    <source>
        <dbReference type="ARBA" id="ARBA00004613"/>
    </source>
</evidence>
<dbReference type="PIRSF" id="PIRSF002417">
    <property type="entry name" value="Lipid_binding_protein"/>
    <property type="match status" value="1"/>
</dbReference>
<feature type="signal peptide" evidence="8">
    <location>
        <begin position="1"/>
        <end position="16"/>
    </location>
</feature>
<evidence type="ECO:0000259" key="10">
    <source>
        <dbReference type="SMART" id="SM00329"/>
    </source>
</evidence>
<dbReference type="PANTHER" id="PTHR10504:SF132">
    <property type="entry name" value="BACTERICIDAL PERMEABILITY-INCREASING PROTEIN"/>
    <property type="match status" value="1"/>
</dbReference>
<comment type="domain">
    <text evidence="7">The N-terminal region may be exposed to the interior of the granule, whereas the C-terminal portion may be embedded in the membrane. During phagocytosis and degranulation, proteases may be released and activated and cleave BPI at the junction of the N- and C-terminal portions of the molecule, providing controlled release of the N-terminal antibacterial fragment when bacteria are ingested.</text>
</comment>
<sequence>MQLVIYFLMILTYTHADYPALKTLLSEKGLGGVSQMMSVRIQSELKSTAIPEVRGGIDIWIGTVDYDLSNMQVVECSMPDPSLVFVQGTGVSVTVSQLSLGVTGSWATQFGIIHDDGSFDLAVYNVQIYTLLQLGDDAGRLSITTVSCSADIGDVDIQFHGGASFIFQPFVSSFSGKISDMIREQICPATQQAINELEIKLQEIPVNVPVGQYIYLSIPLTSSPAVTDQSFELDIKGEFYSRSSPSEPPFSASVFDVQYAENSMLSLAASEFFVNSAAYAFLRSGVLQINIRDDMIPKSSPIHLNTSQFGAFIPQLRTLYPNMEMQVLLYASETPLFSFSSGVIDVHVPAAAKFSAVKPDGTLVPLFTLDVDCSFSGSALIDKENLTGAFEMKNLTLTLGSSEIGDFKTDSFQRVLVMAVKMFVLPKLNAALKIGFLLPTLQGFSLINSQLLIKNGFVVVFTDVQDSLTGL</sequence>
<organism evidence="11 12">
    <name type="scientific">Culter alburnus</name>
    <name type="common">Topmouth culter</name>
    <dbReference type="NCBI Taxonomy" id="194366"/>
    <lineage>
        <taxon>Eukaryota</taxon>
        <taxon>Metazoa</taxon>
        <taxon>Chordata</taxon>
        <taxon>Craniata</taxon>
        <taxon>Vertebrata</taxon>
        <taxon>Euteleostomi</taxon>
        <taxon>Actinopterygii</taxon>
        <taxon>Neopterygii</taxon>
        <taxon>Teleostei</taxon>
        <taxon>Ostariophysi</taxon>
        <taxon>Cypriniformes</taxon>
        <taxon>Xenocyprididae</taxon>
        <taxon>Xenocypridinae</taxon>
        <taxon>Culter</taxon>
    </lineage>
</organism>
<dbReference type="Pfam" id="PF02886">
    <property type="entry name" value="LBP_BPI_CETP_C"/>
    <property type="match status" value="1"/>
</dbReference>
<keyword evidence="3 7" id="KW-0964">Secreted</keyword>
<dbReference type="GO" id="GO:0050829">
    <property type="term" value="P:defense response to Gram-negative bacterium"/>
    <property type="evidence" value="ECO:0007669"/>
    <property type="project" value="UniProtKB-UniRule"/>
</dbReference>
<feature type="domain" description="Lipid-binding serum glycoprotein N-terminal" evidence="9">
    <location>
        <begin position="25"/>
        <end position="244"/>
    </location>
</feature>
<comment type="caution">
    <text evidence="11">The sequence shown here is derived from an EMBL/GenBank/DDBJ whole genome shotgun (WGS) entry which is preliminary data.</text>
</comment>
<dbReference type="InterPro" id="IPR017943">
    <property type="entry name" value="Bactericidal_perm-incr_a/b_dom"/>
</dbReference>
<keyword evidence="4 6" id="KW-1015">Disulfide bond</keyword>
<dbReference type="Gene3D" id="3.15.10.10">
    <property type="entry name" value="Bactericidal permeability-increasing protein, domain 1"/>
    <property type="match status" value="1"/>
</dbReference>
<dbReference type="SUPFAM" id="SSF55394">
    <property type="entry name" value="Bactericidal permeability-increasing protein, BPI"/>
    <property type="match status" value="2"/>
</dbReference>
<comment type="subcellular location">
    <subcellularLocation>
        <location evidence="1 7">Secreted</location>
    </subcellularLocation>
</comment>
<evidence type="ECO:0000256" key="3">
    <source>
        <dbReference type="ARBA" id="ARBA00022525"/>
    </source>
</evidence>
<keyword evidence="12" id="KW-1185">Reference proteome</keyword>
<evidence type="ECO:0000313" key="12">
    <source>
        <dbReference type="Proteomes" id="UP001479290"/>
    </source>
</evidence>